<protein>
    <submittedName>
        <fullName evidence="1">Asp23/Gls24 family envelope stress response protein</fullName>
    </submittedName>
</protein>
<dbReference type="Proteomes" id="UP000282674">
    <property type="component" value="Unassembled WGS sequence"/>
</dbReference>
<proteinExistence type="predicted"/>
<reference evidence="1 2" key="1">
    <citation type="submission" date="2018-10" db="EMBL/GenBank/DDBJ databases">
        <title>Isolation from soil.</title>
        <authorList>
            <person name="Hu J."/>
        </authorList>
    </citation>
    <scope>NUCLEOTIDE SEQUENCE [LARGE SCALE GENOMIC DNA]</scope>
    <source>
        <strain evidence="1 2">NEAU-Ht49</strain>
    </source>
</reference>
<organism evidence="1 2">
    <name type="scientific">Actinomadura harenae</name>
    <dbReference type="NCBI Taxonomy" id="2483351"/>
    <lineage>
        <taxon>Bacteria</taxon>
        <taxon>Bacillati</taxon>
        <taxon>Actinomycetota</taxon>
        <taxon>Actinomycetes</taxon>
        <taxon>Streptosporangiales</taxon>
        <taxon>Thermomonosporaceae</taxon>
        <taxon>Actinomadura</taxon>
    </lineage>
</organism>
<dbReference type="EMBL" id="RFFG01000057">
    <property type="protein sequence ID" value="RMI40218.1"/>
    <property type="molecule type" value="Genomic_DNA"/>
</dbReference>
<name>A0A3M2LZ59_9ACTN</name>
<evidence type="ECO:0000313" key="1">
    <source>
        <dbReference type="EMBL" id="RMI40218.1"/>
    </source>
</evidence>
<accession>A0A3M2LZ59</accession>
<comment type="caution">
    <text evidence="1">The sequence shown here is derived from an EMBL/GenBank/DDBJ whole genome shotgun (WGS) entry which is preliminary data.</text>
</comment>
<evidence type="ECO:0000313" key="2">
    <source>
        <dbReference type="Proteomes" id="UP000282674"/>
    </source>
</evidence>
<gene>
    <name evidence="1" type="ORF">EBO15_27360</name>
</gene>
<keyword evidence="2" id="KW-1185">Reference proteome</keyword>
<dbReference type="AlphaFoldDB" id="A0A3M2LZ59"/>
<sequence length="131" mass="12602">MTGATTAPVGRTGAAAPPSVGLAERVAAAVTALPDVAGLAGPVPAEHVAGLAAGPPPSHAAHRAEAAVIGVVVEDDVVEIGVVARFGRPLADLADAVRAAARPLTGARRVDVLIADIVDDDADGVEGGAAG</sequence>